<dbReference type="Gene3D" id="3.40.630.10">
    <property type="entry name" value="Zn peptidases"/>
    <property type="match status" value="2"/>
</dbReference>
<keyword evidence="2" id="KW-0464">Manganese</keyword>
<keyword evidence="1" id="KW-0378">Hydrolase</keyword>
<dbReference type="InterPro" id="IPR017439">
    <property type="entry name" value="Amidohydrolase"/>
</dbReference>
<feature type="binding site" evidence="2">
    <location>
        <position position="131"/>
    </location>
    <ligand>
        <name>Mn(2+)</name>
        <dbReference type="ChEBI" id="CHEBI:29035"/>
        <label>2</label>
    </ligand>
</feature>
<evidence type="ECO:0000313" key="5">
    <source>
        <dbReference type="Proteomes" id="UP000023541"/>
    </source>
</evidence>
<dbReference type="Pfam" id="PF01546">
    <property type="entry name" value="Peptidase_M20"/>
    <property type="match status" value="1"/>
</dbReference>
<feature type="binding site" evidence="2">
    <location>
        <position position="165"/>
    </location>
    <ligand>
        <name>Mn(2+)</name>
        <dbReference type="ChEBI" id="CHEBI:29035"/>
        <label>2</label>
    </ligand>
</feature>
<feature type="chain" id="PRO_5001516257" description="Amidohydrolase" evidence="3">
    <location>
        <begin position="20"/>
        <end position="428"/>
    </location>
</feature>
<evidence type="ECO:0000256" key="1">
    <source>
        <dbReference type="ARBA" id="ARBA00022801"/>
    </source>
</evidence>
<evidence type="ECO:0000256" key="2">
    <source>
        <dbReference type="PIRSR" id="PIRSR005962-1"/>
    </source>
</evidence>
<dbReference type="AlphaFoldDB" id="A0A023C168"/>
<proteinExistence type="predicted"/>
<dbReference type="Gene3D" id="3.30.70.360">
    <property type="match status" value="1"/>
</dbReference>
<keyword evidence="2" id="KW-0479">Metal-binding</keyword>
<evidence type="ECO:0000313" key="4">
    <source>
        <dbReference type="EMBL" id="EZH75678.1"/>
    </source>
</evidence>
<organism evidence="4 5">
    <name type="scientific">Aquimarina atlantica</name>
    <dbReference type="NCBI Taxonomy" id="1317122"/>
    <lineage>
        <taxon>Bacteria</taxon>
        <taxon>Pseudomonadati</taxon>
        <taxon>Bacteroidota</taxon>
        <taxon>Flavobacteriia</taxon>
        <taxon>Flavobacteriales</taxon>
        <taxon>Flavobacteriaceae</taxon>
        <taxon>Aquimarina</taxon>
    </lineage>
</organism>
<gene>
    <name evidence="4" type="ORF">ATO12_02495</name>
</gene>
<comment type="cofactor">
    <cofactor evidence="2">
        <name>Mn(2+)</name>
        <dbReference type="ChEBI" id="CHEBI:29035"/>
    </cofactor>
    <text evidence="2">The Mn(2+) ion enhances activity.</text>
</comment>
<name>A0A023C168_9FLAO</name>
<sequence length="428" mass="47876">MKTQLIVILLLVTTAILSAQSGTNIGSYQQIEKQADAIYSSLVKIRRDLHINPEISKQEKRTSQIVAEYLKNLGLEVKTNVGGYGVVGILKGGKKGRKIAWRADMDAIKTDEADVVDFKSKNKGVRHICGHDVHTTIGLGIANVLSQQKENLEGTVYFIFQPAEETFTGAKDMIKDGLFDIIKPDEIYGLHIGPGPSGEINVKANELFAYQKSLNIKFKPGADAKELENFINTIFKSFARNIEQNGSIWDIINKISDSKIGLTSKETIFKDYFILQGVRFDKGEETNVYNVSFLETDVKKVNSIPLEIKKKILNSKFKDAFISIEYSKDYSGTPVNDAKLTKIASQTISDFYNKEMFRPLYGQAPYFGEDFLYYQQKVPGVFFFIGGSNIEKGISSMPHTPNFAVDETTIKHGVQSFATLLLERVNSK</sequence>
<dbReference type="RefSeq" id="WP_034238313.1">
    <property type="nucleotide sequence ID" value="NZ_AQRA01000001.1"/>
</dbReference>
<keyword evidence="3" id="KW-0732">Signal</keyword>
<dbReference type="PANTHER" id="PTHR11014">
    <property type="entry name" value="PEPTIDASE M20 FAMILY MEMBER"/>
    <property type="match status" value="1"/>
</dbReference>
<evidence type="ECO:0008006" key="6">
    <source>
        <dbReference type="Google" id="ProtNLM"/>
    </source>
</evidence>
<reference evidence="4 5" key="1">
    <citation type="submission" date="2014-04" db="EMBL/GenBank/DDBJ databases">
        <title>Aquimarina sp. 22II-S11-z7 Genome Sequencing.</title>
        <authorList>
            <person name="Lai Q."/>
        </authorList>
    </citation>
    <scope>NUCLEOTIDE SEQUENCE [LARGE SCALE GENOMIC DNA]</scope>
    <source>
        <strain evidence="4 5">22II-S11-z7</strain>
    </source>
</reference>
<dbReference type="EMBL" id="AQRA01000001">
    <property type="protein sequence ID" value="EZH75678.1"/>
    <property type="molecule type" value="Genomic_DNA"/>
</dbReference>
<protein>
    <recommendedName>
        <fullName evidence="6">Amidohydrolase</fullName>
    </recommendedName>
</protein>
<feature type="binding site" evidence="2">
    <location>
        <position position="191"/>
    </location>
    <ligand>
        <name>Mn(2+)</name>
        <dbReference type="ChEBI" id="CHEBI:29035"/>
        <label>2</label>
    </ligand>
</feature>
<accession>A0A023C168</accession>
<dbReference type="NCBIfam" id="TIGR01891">
    <property type="entry name" value="amidohydrolases"/>
    <property type="match status" value="1"/>
</dbReference>
<feature type="binding site" evidence="2">
    <location>
        <position position="399"/>
    </location>
    <ligand>
        <name>Mn(2+)</name>
        <dbReference type="ChEBI" id="CHEBI:29035"/>
        <label>2</label>
    </ligand>
</feature>
<dbReference type="eggNOG" id="COG1473">
    <property type="taxonomic scope" value="Bacteria"/>
</dbReference>
<dbReference type="Proteomes" id="UP000023541">
    <property type="component" value="Unassembled WGS sequence"/>
</dbReference>
<keyword evidence="5" id="KW-1185">Reference proteome</keyword>
<dbReference type="InterPro" id="IPR002933">
    <property type="entry name" value="Peptidase_M20"/>
</dbReference>
<dbReference type="STRING" id="1317122.ATO12_02495"/>
<comment type="caution">
    <text evidence="4">The sequence shown here is derived from an EMBL/GenBank/DDBJ whole genome shotgun (WGS) entry which is preliminary data.</text>
</comment>
<dbReference type="PIRSF" id="PIRSF005962">
    <property type="entry name" value="Pept_M20D_amidohydro"/>
    <property type="match status" value="1"/>
</dbReference>
<dbReference type="PANTHER" id="PTHR11014:SF63">
    <property type="entry name" value="METALLOPEPTIDASE, PUTATIVE (AFU_ORTHOLOGUE AFUA_6G09600)-RELATED"/>
    <property type="match status" value="1"/>
</dbReference>
<dbReference type="GO" id="GO:0016787">
    <property type="term" value="F:hydrolase activity"/>
    <property type="evidence" value="ECO:0007669"/>
    <property type="project" value="InterPro"/>
</dbReference>
<dbReference type="GO" id="GO:0046872">
    <property type="term" value="F:metal ion binding"/>
    <property type="evidence" value="ECO:0007669"/>
    <property type="project" value="UniProtKB-KW"/>
</dbReference>
<feature type="signal peptide" evidence="3">
    <location>
        <begin position="1"/>
        <end position="19"/>
    </location>
</feature>
<dbReference type="SUPFAM" id="SSF53187">
    <property type="entry name" value="Zn-dependent exopeptidases"/>
    <property type="match status" value="1"/>
</dbReference>
<evidence type="ECO:0000256" key="3">
    <source>
        <dbReference type="SAM" id="SignalP"/>
    </source>
</evidence>
<dbReference type="OrthoDB" id="9776731at2"/>
<feature type="binding site" evidence="2">
    <location>
        <position position="129"/>
    </location>
    <ligand>
        <name>Mn(2+)</name>
        <dbReference type="ChEBI" id="CHEBI:29035"/>
        <label>2</label>
    </ligand>
</feature>